<accession>A0A4S4LSB9</accession>
<dbReference type="EMBL" id="SGPL01000273">
    <property type="protein sequence ID" value="THH14491.1"/>
    <property type="molecule type" value="Genomic_DNA"/>
</dbReference>
<feature type="region of interest" description="Disordered" evidence="1">
    <location>
        <begin position="359"/>
        <end position="600"/>
    </location>
</feature>
<protein>
    <submittedName>
        <fullName evidence="2">Uncharacterized protein</fullName>
    </submittedName>
</protein>
<feature type="compositionally biased region" description="Polar residues" evidence="1">
    <location>
        <begin position="459"/>
        <end position="473"/>
    </location>
</feature>
<feature type="compositionally biased region" description="Basic residues" evidence="1">
    <location>
        <begin position="640"/>
        <end position="655"/>
    </location>
</feature>
<organism evidence="2 3">
    <name type="scientific">Bondarzewia mesenterica</name>
    <dbReference type="NCBI Taxonomy" id="1095465"/>
    <lineage>
        <taxon>Eukaryota</taxon>
        <taxon>Fungi</taxon>
        <taxon>Dikarya</taxon>
        <taxon>Basidiomycota</taxon>
        <taxon>Agaricomycotina</taxon>
        <taxon>Agaricomycetes</taxon>
        <taxon>Russulales</taxon>
        <taxon>Bondarzewiaceae</taxon>
        <taxon>Bondarzewia</taxon>
    </lineage>
</organism>
<feature type="compositionally biased region" description="Polar residues" evidence="1">
    <location>
        <begin position="762"/>
        <end position="772"/>
    </location>
</feature>
<feature type="region of interest" description="Disordered" evidence="1">
    <location>
        <begin position="617"/>
        <end position="772"/>
    </location>
</feature>
<reference evidence="2 3" key="1">
    <citation type="submission" date="2019-02" db="EMBL/GenBank/DDBJ databases">
        <title>Genome sequencing of the rare red list fungi Bondarzewia mesenterica.</title>
        <authorList>
            <person name="Buettner E."/>
            <person name="Kellner H."/>
        </authorList>
    </citation>
    <scope>NUCLEOTIDE SEQUENCE [LARGE SCALE GENOMIC DNA]</scope>
    <source>
        <strain evidence="2 3">DSM 108281</strain>
    </source>
</reference>
<feature type="compositionally biased region" description="Polar residues" evidence="1">
    <location>
        <begin position="430"/>
        <end position="444"/>
    </location>
</feature>
<sequence length="772" mass="86047">MNPSDQETDSLILYIERNNPCMTEYIRVGLLWYLGMPVRRSGNVSPRPTPGCIRVRLYNSKEALARRKCWLDQVDFPLDSNGNFNLQQINAWWGIQDCKPIDPIRWRLFESADPNRLSPLAVNNLTDDTRVMCVYWNEQPGDTFKAGLQGMGLPQIKWIMRETVTSFGSDSFLKRYFAVCLVILVVAEWPIFYADAGILGAVLQFATVVIAWRMNFLLGPTALIAFFHKPSAPSMVILEIDRDFGNFPRLLGAHKWSEVLTDPTQEQSVRVTRIYYCKHSNSRDIEKDGWKRIDIKDNWFRSWDFRRPFLPREDENGKFFEPNRVAYPYPASHYCDLPSEANSNKPMCCPLPVKLFPPPPSRPEPPVGSSQWLEARGNGSQSQSLSSSKSKKKKKKVGNQLSTSGLATPSTRTSVSRPPSDRDSPAPDVTSTASQSNARNTAPSGMNAAPRGLNATAPPFQSNAAWSSNTTPTIRADQVPLPPPPGLPPKPTAAPQPAKMLWSDYPEDSDDDLEITLGNANARADGDGDGDGDGDIDSDDPSTVSRAMAAFANEDDDDDDEFTFPNPPVNAAQFVDAPADDETDSSSLWEHYHEPEAETSEWRCKFHGVKCTKLCQERHKYEREKKRQKEAEAGVCRGGRGGRGRGRGGRGRRNRNAITQDAEGSGSNPPSRERSDYNSSDEGTEKETHTPSASASKDEEDAWYSRDWTPNADSWNMNQNKAGGWASTSATPWDSVSNSGRERQMRSSKKDEVEIDDGVSESGWTNVSEGPW</sequence>
<feature type="compositionally biased region" description="Low complexity" evidence="1">
    <location>
        <begin position="407"/>
        <end position="418"/>
    </location>
</feature>
<feature type="compositionally biased region" description="Acidic residues" evidence="1">
    <location>
        <begin position="553"/>
        <end position="562"/>
    </location>
</feature>
<dbReference type="AlphaFoldDB" id="A0A4S4LSB9"/>
<feature type="compositionally biased region" description="Polar residues" evidence="1">
    <location>
        <begin position="711"/>
        <end position="739"/>
    </location>
</feature>
<evidence type="ECO:0000256" key="1">
    <source>
        <dbReference type="SAM" id="MobiDB-lite"/>
    </source>
</evidence>
<feature type="compositionally biased region" description="Basic and acidic residues" evidence="1">
    <location>
        <begin position="617"/>
        <end position="632"/>
    </location>
</feature>
<feature type="compositionally biased region" description="Pro residues" evidence="1">
    <location>
        <begin position="480"/>
        <end position="494"/>
    </location>
</feature>
<name>A0A4S4LSB9_9AGAM</name>
<dbReference type="Proteomes" id="UP000310158">
    <property type="component" value="Unassembled WGS sequence"/>
</dbReference>
<evidence type="ECO:0000313" key="3">
    <source>
        <dbReference type="Proteomes" id="UP000310158"/>
    </source>
</evidence>
<proteinExistence type="predicted"/>
<feature type="compositionally biased region" description="Basic and acidic residues" evidence="1">
    <location>
        <begin position="590"/>
        <end position="600"/>
    </location>
</feature>
<feature type="compositionally biased region" description="Acidic residues" evidence="1">
    <location>
        <begin position="505"/>
        <end position="514"/>
    </location>
</feature>
<comment type="caution">
    <text evidence="2">The sequence shown here is derived from an EMBL/GenBank/DDBJ whole genome shotgun (WGS) entry which is preliminary data.</text>
</comment>
<keyword evidence="3" id="KW-1185">Reference proteome</keyword>
<gene>
    <name evidence="2" type="ORF">EW146_g5834</name>
</gene>
<dbReference type="OrthoDB" id="3243413at2759"/>
<feature type="compositionally biased region" description="Acidic residues" evidence="1">
    <location>
        <begin position="527"/>
        <end position="540"/>
    </location>
</feature>
<feature type="compositionally biased region" description="Basic and acidic residues" evidence="1">
    <location>
        <begin position="740"/>
        <end position="752"/>
    </location>
</feature>
<evidence type="ECO:0000313" key="2">
    <source>
        <dbReference type="EMBL" id="THH14491.1"/>
    </source>
</evidence>